<dbReference type="EMBL" id="MHJL01000019">
    <property type="protein sequence ID" value="OGY67631.1"/>
    <property type="molecule type" value="Genomic_DNA"/>
</dbReference>
<proteinExistence type="predicted"/>
<evidence type="ECO:0000313" key="2">
    <source>
        <dbReference type="EMBL" id="OGY67631.1"/>
    </source>
</evidence>
<feature type="transmembrane region" description="Helical" evidence="1">
    <location>
        <begin position="20"/>
        <end position="41"/>
    </location>
</feature>
<keyword evidence="1" id="KW-0812">Transmembrane</keyword>
<accession>A0A1G1ZT32</accession>
<dbReference type="Proteomes" id="UP000177690">
    <property type="component" value="Unassembled WGS sequence"/>
</dbReference>
<keyword evidence="1" id="KW-0472">Membrane</keyword>
<reference evidence="2 3" key="1">
    <citation type="journal article" date="2016" name="Nat. Commun.">
        <title>Thousands of microbial genomes shed light on interconnected biogeochemical processes in an aquifer system.</title>
        <authorList>
            <person name="Anantharaman K."/>
            <person name="Brown C.T."/>
            <person name="Hug L.A."/>
            <person name="Sharon I."/>
            <person name="Castelle C.J."/>
            <person name="Probst A.J."/>
            <person name="Thomas B.C."/>
            <person name="Singh A."/>
            <person name="Wilkins M.J."/>
            <person name="Karaoz U."/>
            <person name="Brodie E.L."/>
            <person name="Williams K.H."/>
            <person name="Hubbard S.S."/>
            <person name="Banfield J.F."/>
        </authorList>
    </citation>
    <scope>NUCLEOTIDE SEQUENCE [LARGE SCALE GENOMIC DNA]</scope>
</reference>
<name>A0A1G1ZT32_9BACT</name>
<evidence type="ECO:0000256" key="1">
    <source>
        <dbReference type="SAM" id="Phobius"/>
    </source>
</evidence>
<dbReference type="AlphaFoldDB" id="A0A1G1ZT32"/>
<gene>
    <name evidence="2" type="ORF">A3I24_03305</name>
</gene>
<organism evidence="2 3">
    <name type="scientific">Candidatus Harrisonbacteria bacterium RIFCSPLOWO2_02_FULL_41_13b</name>
    <dbReference type="NCBI Taxonomy" id="1798409"/>
    <lineage>
        <taxon>Bacteria</taxon>
        <taxon>Candidatus Harrisoniibacteriota</taxon>
    </lineage>
</organism>
<sequence>MKQLKFKIQNLKLRHGFTMIELLVAMGVFIIIVGVSIGIFVRSLRTQRNIINLMAINDNASLAIEQMTREIRTGQLFSSLGPSALKFLNYQGRDITYRWNTSAESLERGEGDIFKAITASEVKIKRLQFILSGEEDGDNIPTRVTVVLGVGSNQRDLTGVLNNIQTTISPRVNQ</sequence>
<evidence type="ECO:0008006" key="4">
    <source>
        <dbReference type="Google" id="ProtNLM"/>
    </source>
</evidence>
<protein>
    <recommendedName>
        <fullName evidence="4">Type II secretion system protein GspI C-terminal domain-containing protein</fullName>
    </recommendedName>
</protein>
<comment type="caution">
    <text evidence="2">The sequence shown here is derived from an EMBL/GenBank/DDBJ whole genome shotgun (WGS) entry which is preliminary data.</text>
</comment>
<evidence type="ECO:0000313" key="3">
    <source>
        <dbReference type="Proteomes" id="UP000177690"/>
    </source>
</evidence>
<dbReference type="InterPro" id="IPR012902">
    <property type="entry name" value="N_methyl_site"/>
</dbReference>
<dbReference type="NCBIfam" id="TIGR02532">
    <property type="entry name" value="IV_pilin_GFxxxE"/>
    <property type="match status" value="1"/>
</dbReference>
<dbReference type="STRING" id="1798409.A3I24_03305"/>
<dbReference type="Pfam" id="PF07963">
    <property type="entry name" value="N_methyl"/>
    <property type="match status" value="1"/>
</dbReference>
<keyword evidence="1" id="KW-1133">Transmembrane helix</keyword>